<dbReference type="CDD" id="cd00038">
    <property type="entry name" value="CAP_ED"/>
    <property type="match status" value="1"/>
</dbReference>
<dbReference type="Gene3D" id="2.60.120.10">
    <property type="entry name" value="Jelly Rolls"/>
    <property type="match status" value="1"/>
</dbReference>
<dbReference type="InterPro" id="IPR029063">
    <property type="entry name" value="SAM-dependent_MTases_sf"/>
</dbReference>
<dbReference type="InterPro" id="IPR000595">
    <property type="entry name" value="cNMP-bd_dom"/>
</dbReference>
<dbReference type="Proteomes" id="UP000000442">
    <property type="component" value="Chromosome"/>
</dbReference>
<organism evidence="2 3">
    <name type="scientific">Desulforapulum autotrophicum (strain ATCC 43914 / DSM 3382 / VKM B-1955 / HRM2)</name>
    <name type="common">Desulfobacterium autotrophicum</name>
    <dbReference type="NCBI Taxonomy" id="177437"/>
    <lineage>
        <taxon>Bacteria</taxon>
        <taxon>Pseudomonadati</taxon>
        <taxon>Thermodesulfobacteriota</taxon>
        <taxon>Desulfobacteria</taxon>
        <taxon>Desulfobacterales</taxon>
        <taxon>Desulfobacteraceae</taxon>
        <taxon>Desulforapulum</taxon>
    </lineage>
</organism>
<keyword evidence="2" id="KW-0675">Receptor</keyword>
<dbReference type="HOGENOM" id="CLU_555395_0_0_7"/>
<dbReference type="STRING" id="177437.HRM2_20450"/>
<dbReference type="eggNOG" id="COG0664">
    <property type="taxonomic scope" value="Bacteria"/>
</dbReference>
<dbReference type="InterPro" id="IPR014710">
    <property type="entry name" value="RmlC-like_jellyroll"/>
</dbReference>
<dbReference type="SUPFAM" id="SSF51206">
    <property type="entry name" value="cAMP-binding domain-like"/>
    <property type="match status" value="1"/>
</dbReference>
<accession>C0QCR8</accession>
<reference evidence="2 3" key="1">
    <citation type="journal article" date="2009" name="Environ. Microbiol.">
        <title>Genome sequence of Desulfobacterium autotrophicum HRM2, a marine sulfate reducer oxidizing organic carbon completely to carbon dioxide.</title>
        <authorList>
            <person name="Strittmatter A.W."/>
            <person name="Liesegang H."/>
            <person name="Rabus R."/>
            <person name="Decker I."/>
            <person name="Amann J."/>
            <person name="Andres S."/>
            <person name="Henne A."/>
            <person name="Fricke W.F."/>
            <person name="Martinez-Arias R."/>
            <person name="Bartels D."/>
            <person name="Goesmann A."/>
            <person name="Krause L."/>
            <person name="Puehler A."/>
            <person name="Klenk H.P."/>
            <person name="Richter M."/>
            <person name="Schuler M."/>
            <person name="Gloeckner F.O."/>
            <person name="Meyerdierks A."/>
            <person name="Gottschalk G."/>
            <person name="Amann R."/>
        </authorList>
    </citation>
    <scope>NUCLEOTIDE SEQUENCE [LARGE SCALE GENOMIC DNA]</scope>
    <source>
        <strain evidence="3">ATCC 43914 / DSM 3382 / HRM2</strain>
    </source>
</reference>
<evidence type="ECO:0000259" key="1">
    <source>
        <dbReference type="PROSITE" id="PS50042"/>
    </source>
</evidence>
<proteinExistence type="predicted"/>
<dbReference type="InterPro" id="IPR022744">
    <property type="entry name" value="MeTrfase_dom_put"/>
</dbReference>
<sequence>MSSFSQPQKKMIIKEILPYSNLITLEKGEALKIRDESSHDLYYIDSGKMDISYTLDGTKVIVAVLGEQEFFGEIGFFDGVSRVRNITATKNTLIKVFSRDLVTKMQQENSDLYGRFITFLAAAVCKKFRRILGETEPLKAYATSLSTGAQQFVESQPLPPDFFNIQEGRHSNLLVEELKAKLFNISLRLQKDESDQIPDETLSEFNSVMDTFFDALAIFNTSLKTSKYEKQVWGYLFKETFPYFMRGALAERAYFKPNGYAGDFQMIEMMYRNKPCGDGKIGKLVDAWLLNRPPCAAVRGRRHFLAQKLLEFSEQYFSNLEKINIMNLACGPSRELFDFIKSFDRNERINAFCLDIDPEALRYTDELSKEFKHQASINLLKDNLIKWALGTSTQTIEPQNIIYSGGLFDYLNDDLFLMLVNRCYENLNPGGILMVGNFRDNPDRLFMDHLLEWQLIYREAEDLSVLFEKSLFKRKAEIMAEDKVGIQLFAVVFKD</sequence>
<evidence type="ECO:0000313" key="3">
    <source>
        <dbReference type="Proteomes" id="UP000000442"/>
    </source>
</evidence>
<dbReference type="KEGG" id="dat:HRM2_20450"/>
<dbReference type="SMART" id="SM00100">
    <property type="entry name" value="cNMP"/>
    <property type="match status" value="1"/>
</dbReference>
<keyword evidence="3" id="KW-1185">Reference proteome</keyword>
<dbReference type="SUPFAM" id="SSF53335">
    <property type="entry name" value="S-adenosyl-L-methionine-dependent methyltransferases"/>
    <property type="match status" value="1"/>
</dbReference>
<dbReference type="EMBL" id="CP001087">
    <property type="protein sequence ID" value="ACN15145.1"/>
    <property type="molecule type" value="Genomic_DNA"/>
</dbReference>
<feature type="domain" description="Cyclic nucleotide-binding" evidence="1">
    <location>
        <begin position="1"/>
        <end position="123"/>
    </location>
</feature>
<dbReference type="Gene3D" id="3.40.50.150">
    <property type="entry name" value="Vaccinia Virus protein VP39"/>
    <property type="match status" value="1"/>
</dbReference>
<evidence type="ECO:0000313" key="2">
    <source>
        <dbReference type="EMBL" id="ACN15145.1"/>
    </source>
</evidence>
<name>C0QCR8_DESAH</name>
<dbReference type="Pfam" id="PF00027">
    <property type="entry name" value="cNMP_binding"/>
    <property type="match status" value="1"/>
</dbReference>
<dbReference type="Pfam" id="PF12147">
    <property type="entry name" value="Methyltransf_20"/>
    <property type="match status" value="1"/>
</dbReference>
<dbReference type="AlphaFoldDB" id="C0QCR8"/>
<protein>
    <submittedName>
        <fullName evidence="2">Two component protein (cAMP receptor domain/SAM dependent regulatory domain)</fullName>
    </submittedName>
</protein>
<dbReference type="CDD" id="cd02440">
    <property type="entry name" value="AdoMet_MTases"/>
    <property type="match status" value="1"/>
</dbReference>
<dbReference type="PROSITE" id="PS50042">
    <property type="entry name" value="CNMP_BINDING_3"/>
    <property type="match status" value="1"/>
</dbReference>
<gene>
    <name evidence="2" type="ordered locus">HRM2_20450</name>
</gene>
<dbReference type="RefSeq" id="WP_015903923.1">
    <property type="nucleotide sequence ID" value="NC_012108.1"/>
</dbReference>
<dbReference type="OrthoDB" id="428497at2"/>
<dbReference type="InterPro" id="IPR018490">
    <property type="entry name" value="cNMP-bd_dom_sf"/>
</dbReference>